<dbReference type="InterPro" id="IPR015854">
    <property type="entry name" value="ABC_transpr_LolD-like"/>
</dbReference>
<dbReference type="InterPro" id="IPR003593">
    <property type="entry name" value="AAA+_ATPase"/>
</dbReference>
<dbReference type="GO" id="GO:0005524">
    <property type="term" value="F:ATP binding"/>
    <property type="evidence" value="ECO:0007669"/>
    <property type="project" value="UniProtKB-KW"/>
</dbReference>
<keyword evidence="6" id="KW-1185">Reference proteome</keyword>
<dbReference type="AlphaFoldDB" id="A0A6L6XY96"/>
<evidence type="ECO:0000313" key="5">
    <source>
        <dbReference type="EMBL" id="MVQ51627.1"/>
    </source>
</evidence>
<proteinExistence type="predicted"/>
<evidence type="ECO:0000256" key="3">
    <source>
        <dbReference type="SAM" id="MobiDB-lite"/>
    </source>
</evidence>
<accession>A0A6L6XY96</accession>
<dbReference type="RefSeq" id="WP_157346575.1">
    <property type="nucleotide sequence ID" value="NZ_WSEK01000005.1"/>
</dbReference>
<organism evidence="5 6">
    <name type="scientific">Nocardioides agri</name>
    <dbReference type="NCBI Taxonomy" id="2682843"/>
    <lineage>
        <taxon>Bacteria</taxon>
        <taxon>Bacillati</taxon>
        <taxon>Actinomycetota</taxon>
        <taxon>Actinomycetes</taxon>
        <taxon>Propionibacteriales</taxon>
        <taxon>Nocardioidaceae</taxon>
        <taxon>Nocardioides</taxon>
    </lineage>
</organism>
<keyword evidence="1" id="KW-0547">Nucleotide-binding</keyword>
<feature type="region of interest" description="Disordered" evidence="3">
    <location>
        <begin position="200"/>
        <end position="222"/>
    </location>
</feature>
<evidence type="ECO:0000313" key="6">
    <source>
        <dbReference type="Proteomes" id="UP000473525"/>
    </source>
</evidence>
<sequence>MSELVARDLKVRYGEHVALDLASLGDLVVRPGQLLAVTGPSGAGKSTLLWALAGALRPTRGEVGLDGTFITAREQAARLDVSIVPQGNGLASSLTATENVLVPLLSAGVEPAEAAARSDQALALVGLEESGNHLIEELSGGQQQRVALARAFAAQARVLLADEPTSDLDAANRERIVTALRAEAWRGAIVVMATHDPQAAEQTDGELHLDEGTGTWTRPLPA</sequence>
<dbReference type="PROSITE" id="PS50893">
    <property type="entry name" value="ABC_TRANSPORTER_2"/>
    <property type="match status" value="1"/>
</dbReference>
<feature type="domain" description="ABC transporter" evidence="4">
    <location>
        <begin position="4"/>
        <end position="221"/>
    </location>
</feature>
<evidence type="ECO:0000256" key="2">
    <source>
        <dbReference type="ARBA" id="ARBA00022840"/>
    </source>
</evidence>
<dbReference type="InterPro" id="IPR003439">
    <property type="entry name" value="ABC_transporter-like_ATP-bd"/>
</dbReference>
<gene>
    <name evidence="5" type="ORF">GON03_20805</name>
</gene>
<evidence type="ECO:0000259" key="4">
    <source>
        <dbReference type="PROSITE" id="PS50893"/>
    </source>
</evidence>
<comment type="caution">
    <text evidence="5">The sequence shown here is derived from an EMBL/GenBank/DDBJ whole genome shotgun (WGS) entry which is preliminary data.</text>
</comment>
<dbReference type="Pfam" id="PF00005">
    <property type="entry name" value="ABC_tran"/>
    <property type="match status" value="1"/>
</dbReference>
<evidence type="ECO:0000256" key="1">
    <source>
        <dbReference type="ARBA" id="ARBA00022741"/>
    </source>
</evidence>
<dbReference type="GO" id="GO:0016887">
    <property type="term" value="F:ATP hydrolysis activity"/>
    <property type="evidence" value="ECO:0007669"/>
    <property type="project" value="InterPro"/>
</dbReference>
<reference evidence="5 6" key="1">
    <citation type="submission" date="2019-12" db="EMBL/GenBank/DDBJ databases">
        <authorList>
            <person name="Huq M.A."/>
        </authorList>
    </citation>
    <scope>NUCLEOTIDE SEQUENCE [LARGE SCALE GENOMIC DNA]</scope>
    <source>
        <strain evidence="5 6">MAH-18</strain>
    </source>
</reference>
<dbReference type="PROSITE" id="PS00211">
    <property type="entry name" value="ABC_TRANSPORTER_1"/>
    <property type="match status" value="1"/>
</dbReference>
<keyword evidence="2 5" id="KW-0067">ATP-binding</keyword>
<dbReference type="InterPro" id="IPR027417">
    <property type="entry name" value="P-loop_NTPase"/>
</dbReference>
<dbReference type="EMBL" id="WSEK01000005">
    <property type="protein sequence ID" value="MVQ51627.1"/>
    <property type="molecule type" value="Genomic_DNA"/>
</dbReference>
<dbReference type="GO" id="GO:0022857">
    <property type="term" value="F:transmembrane transporter activity"/>
    <property type="evidence" value="ECO:0007669"/>
    <property type="project" value="TreeGrafter"/>
</dbReference>
<protein>
    <submittedName>
        <fullName evidence="5">ATP-binding cassette domain-containing protein</fullName>
    </submittedName>
</protein>
<dbReference type="GO" id="GO:0005886">
    <property type="term" value="C:plasma membrane"/>
    <property type="evidence" value="ECO:0007669"/>
    <property type="project" value="TreeGrafter"/>
</dbReference>
<dbReference type="Proteomes" id="UP000473525">
    <property type="component" value="Unassembled WGS sequence"/>
</dbReference>
<dbReference type="Gene3D" id="3.40.50.300">
    <property type="entry name" value="P-loop containing nucleotide triphosphate hydrolases"/>
    <property type="match status" value="1"/>
</dbReference>
<dbReference type="InterPro" id="IPR017871">
    <property type="entry name" value="ABC_transporter-like_CS"/>
</dbReference>
<name>A0A6L6XY96_9ACTN</name>
<dbReference type="PANTHER" id="PTHR24220">
    <property type="entry name" value="IMPORT ATP-BINDING PROTEIN"/>
    <property type="match status" value="1"/>
</dbReference>
<dbReference type="SUPFAM" id="SSF52540">
    <property type="entry name" value="P-loop containing nucleoside triphosphate hydrolases"/>
    <property type="match status" value="1"/>
</dbReference>
<dbReference type="SMART" id="SM00382">
    <property type="entry name" value="AAA"/>
    <property type="match status" value="1"/>
</dbReference>